<accession>A0ACC2IV74</accession>
<dbReference type="EMBL" id="JAPESX010000969">
    <property type="protein sequence ID" value="KAJ8118977.1"/>
    <property type="molecule type" value="Genomic_DNA"/>
</dbReference>
<proteinExistence type="predicted"/>
<gene>
    <name evidence="1" type="ORF">ONZ43_g3889</name>
</gene>
<comment type="caution">
    <text evidence="1">The sequence shown here is derived from an EMBL/GenBank/DDBJ whole genome shotgun (WGS) entry which is preliminary data.</text>
</comment>
<keyword evidence="2" id="KW-1185">Reference proteome</keyword>
<reference evidence="1" key="1">
    <citation type="submission" date="2022-11" db="EMBL/GenBank/DDBJ databases">
        <title>Genome Sequence of Nemania bipapillata.</title>
        <authorList>
            <person name="Buettner E."/>
        </authorList>
    </citation>
    <scope>NUCLEOTIDE SEQUENCE</scope>
    <source>
        <strain evidence="1">CP14</strain>
    </source>
</reference>
<evidence type="ECO:0000313" key="2">
    <source>
        <dbReference type="Proteomes" id="UP001153334"/>
    </source>
</evidence>
<sequence length="862" mass="97403">MDDSTTDLTVASLSFDRHGQISQSHSSPTSQEQEPDSVTNFSPVSPDPTDDKIQNADIEGSNSGLRKGASGKVSHAGDASSDFQHYDSELESLKHKVKALERHLRSLYYHAQSTPPKREEVVLSNGSKSSSETVDEGTNTAETSSIVRRVYKDTGDRLSDAKTYRLVSEEDYDGLRDMNSGYPIEMTKVVKVIQPPNGSKSAVMRGNGMLDNEIIDHIKSETMTIRSKTLLEELKKIIYWPSAAFYHGQQKLQLSYPYRSLCVYRDELEKLLEAKTKELSEAEDSSDDAARLKLTHDHLSLVLAEVDKVSKANVILEDERHSRPEPVATFDMLWKLFRPGTEVYLYEDGQETAAKVRLLRWDYGPLAMNDQSDRPFRTVSVFVWYLDHDGIYLTARQHIIEIGRWDGEKPIKELSVQPASMVENGRAKRDKIVQRGRHYLELIKSDFAHRMYDGMLSRQDNPYLDKNKSYFRGDVVVDPIQYAREKGSTAIRQWAKVSDGIMDSLNTNNKQKLQKINAQETGKLENIFKDEYCFLLPQWIAAFTIGTRGLRTWAWLDVDDIKDCTPNAELIKSVAMPDSDMKYIKSLAFYRKSRRRGPNVDVVDHAAQSPNPQLLREKGEGRIILLHGSPGLGKTYTVECLAQWSGRPLLRLTCAELGLDPANLEVNLDQHIKRAERWSAIVLIDEADIFLELRHAESPLKKEAIVSVFLRTLEYTSGLIFLTTNRARTLDPAAVDRMSLIVHYDTLTAEFREKICRNCIGSTTRGGGFKLATDVSSYTVTGTPNAANVINMAWLLIVFKLSAALANYRQQGGGSDYDDSDQAVITMNDFNDAREVILNLEKYYNSATHKDKQARLEDAQQI</sequence>
<evidence type="ECO:0000313" key="1">
    <source>
        <dbReference type="EMBL" id="KAJ8118977.1"/>
    </source>
</evidence>
<protein>
    <submittedName>
        <fullName evidence="1">Uncharacterized protein</fullName>
    </submittedName>
</protein>
<name>A0ACC2IV74_9PEZI</name>
<organism evidence="1 2">
    <name type="scientific">Nemania bipapillata</name>
    <dbReference type="NCBI Taxonomy" id="110536"/>
    <lineage>
        <taxon>Eukaryota</taxon>
        <taxon>Fungi</taxon>
        <taxon>Dikarya</taxon>
        <taxon>Ascomycota</taxon>
        <taxon>Pezizomycotina</taxon>
        <taxon>Sordariomycetes</taxon>
        <taxon>Xylariomycetidae</taxon>
        <taxon>Xylariales</taxon>
        <taxon>Xylariaceae</taxon>
        <taxon>Nemania</taxon>
    </lineage>
</organism>
<dbReference type="Proteomes" id="UP001153334">
    <property type="component" value="Unassembled WGS sequence"/>
</dbReference>